<organism evidence="8 9">
    <name type="scientific">Gracilibacillus dipsosauri</name>
    <dbReference type="NCBI Taxonomy" id="178340"/>
    <lineage>
        <taxon>Bacteria</taxon>
        <taxon>Bacillati</taxon>
        <taxon>Bacillota</taxon>
        <taxon>Bacilli</taxon>
        <taxon>Bacillales</taxon>
        <taxon>Bacillaceae</taxon>
        <taxon>Gracilibacillus</taxon>
    </lineage>
</organism>
<dbReference type="NCBIfam" id="TIGR03062">
    <property type="entry name" value="pip_yhgE_Cterm"/>
    <property type="match status" value="1"/>
</dbReference>
<keyword evidence="2 6" id="KW-0812">Transmembrane</keyword>
<dbReference type="PANTHER" id="PTHR43077:SF10">
    <property type="entry name" value="TRANSPORT PERMEASE PROTEIN"/>
    <property type="match status" value="1"/>
</dbReference>
<dbReference type="PANTHER" id="PTHR43077">
    <property type="entry name" value="TRANSPORT PERMEASE YVFS-RELATED"/>
    <property type="match status" value="1"/>
</dbReference>
<dbReference type="Gene3D" id="1.10.287.1490">
    <property type="match status" value="1"/>
</dbReference>
<dbReference type="InterPro" id="IPR017500">
    <property type="entry name" value="Phage_infect_YhgE_N"/>
</dbReference>
<feature type="coiled-coil region" evidence="5">
    <location>
        <begin position="414"/>
        <end position="455"/>
    </location>
</feature>
<comment type="caution">
    <text evidence="8">The sequence shown here is derived from an EMBL/GenBank/DDBJ whole genome shotgun (WGS) entry which is preliminary data.</text>
</comment>
<dbReference type="InterPro" id="IPR051328">
    <property type="entry name" value="T7SS_ABC-Transporter"/>
</dbReference>
<reference evidence="8 9" key="1">
    <citation type="submission" date="2018-05" db="EMBL/GenBank/DDBJ databases">
        <title>Genomic analysis of Gracilibacillus dipsosauri DD1 reveals novel features of a salt-tolerant amylase.</title>
        <authorList>
            <person name="Deutch C.E."/>
            <person name="Yang S."/>
        </authorList>
    </citation>
    <scope>NUCLEOTIDE SEQUENCE [LARGE SCALE GENOMIC DNA]</scope>
    <source>
        <strain evidence="8 9">DD1</strain>
    </source>
</reference>
<evidence type="ECO:0000256" key="3">
    <source>
        <dbReference type="ARBA" id="ARBA00022989"/>
    </source>
</evidence>
<feature type="coiled-coil region" evidence="5">
    <location>
        <begin position="310"/>
        <end position="383"/>
    </location>
</feature>
<evidence type="ECO:0000313" key="8">
    <source>
        <dbReference type="EMBL" id="PWU69339.1"/>
    </source>
</evidence>
<dbReference type="Pfam" id="PF12698">
    <property type="entry name" value="ABC2_membrane_3"/>
    <property type="match status" value="2"/>
</dbReference>
<feature type="transmembrane region" description="Helical" evidence="6">
    <location>
        <begin position="573"/>
        <end position="595"/>
    </location>
</feature>
<comment type="subcellular location">
    <subcellularLocation>
        <location evidence="1">Membrane</location>
        <topology evidence="1">Multi-pass membrane protein</topology>
    </subcellularLocation>
</comment>
<proteinExistence type="predicted"/>
<keyword evidence="3 6" id="KW-1133">Transmembrane helix</keyword>
<dbReference type="InterPro" id="IPR013525">
    <property type="entry name" value="ABC2_TM"/>
</dbReference>
<dbReference type="AlphaFoldDB" id="A0A317L6G1"/>
<dbReference type="OrthoDB" id="9811483at2"/>
<keyword evidence="5" id="KW-0175">Coiled coil</keyword>
<feature type="domain" description="ABC-2 type transporter transmembrane" evidence="7">
    <location>
        <begin position="344"/>
        <end position="705"/>
    </location>
</feature>
<feature type="transmembrane region" description="Helical" evidence="6">
    <location>
        <begin position="601"/>
        <end position="623"/>
    </location>
</feature>
<accession>A0A317L6G1</accession>
<feature type="transmembrane region" description="Helical" evidence="6">
    <location>
        <begin position="534"/>
        <end position="552"/>
    </location>
</feature>
<dbReference type="GO" id="GO:0140359">
    <property type="term" value="F:ABC-type transporter activity"/>
    <property type="evidence" value="ECO:0007669"/>
    <property type="project" value="InterPro"/>
</dbReference>
<evidence type="ECO:0000256" key="4">
    <source>
        <dbReference type="ARBA" id="ARBA00023136"/>
    </source>
</evidence>
<evidence type="ECO:0000259" key="7">
    <source>
        <dbReference type="Pfam" id="PF12698"/>
    </source>
</evidence>
<evidence type="ECO:0000256" key="6">
    <source>
        <dbReference type="SAM" id="Phobius"/>
    </source>
</evidence>
<sequence>MKFGFWHLFKTDLKHGTTNWVAAILLGGLIILPSLYAWMNIEASWDPYGRTENIKIGVVNEDTGGEVRGESIDVGETLVDSLKENDTMNWQFVTKEKAMDELEYGNYFATIIIPEDFSKKLSTVITDNPEKANIEYYVNEKINAIAPKITDKGAGAIVDKVSSQFISEVNGVIFEMFNDLGIEMEQSLPDIKRFENYIFTLEENLPEIHQILNQSLSDADKAEGMINDAQGLIPTVKDAANNGLTTVNDTLGYLEKAENRLKEMAPKIEQDLKKIQSTSQKINDFLHEIENNQPEITQGSEILNQVNGQLDSTLESLNTIETALKQLQEQNNNENNPDNGESEQNDQQIETALNQIASIKESINTMKTNTSEVESTIQEKQQEIDERFQSLTQFSDDVNTTIDSFVKEYQQTIAPRVEEEIKQAESTLTTAKNILVEVQNTLPEIEQMLNNTEGNLAEGEEMLNYVLGEFPYVNDKINTLADKIRSIQSETDMEEIIKLLQNDPNAEKGFFEEPVTLDTNKVFPIENYGTGMTPFYTVLAIWVGGLLLISLMSTEPHDPSIYTERHMYFGRLLTFYVIGILQTFIVTFGDLFLLGVSVDSAVWFVLFGLLISLIFISIVYTLVSVFGDVGKAMAIVLLVLQIAAAGGTYPAVLLPEFFQVIHPFLPFTYGINLMREAVGGIVWDKVYADASILTLFGIAAILIGAFLKKPINHYTNKLKKKSKESGLFH</sequence>
<dbReference type="Gene3D" id="3.40.1710.10">
    <property type="entry name" value="abc type-2 transporter like domain"/>
    <property type="match status" value="1"/>
</dbReference>
<evidence type="ECO:0000313" key="9">
    <source>
        <dbReference type="Proteomes" id="UP000245624"/>
    </source>
</evidence>
<dbReference type="InterPro" id="IPR017501">
    <property type="entry name" value="Phage_infect_YhgE_C"/>
</dbReference>
<dbReference type="RefSeq" id="WP_109983586.1">
    <property type="nucleotide sequence ID" value="NZ_JAJUIE010000011.1"/>
</dbReference>
<protein>
    <submittedName>
        <fullName evidence="8">YhgE/Pip domain-containing protein</fullName>
    </submittedName>
</protein>
<feature type="transmembrane region" description="Helical" evidence="6">
    <location>
        <begin position="20"/>
        <end position="39"/>
    </location>
</feature>
<dbReference type="GO" id="GO:0016020">
    <property type="term" value="C:membrane"/>
    <property type="evidence" value="ECO:0007669"/>
    <property type="project" value="UniProtKB-SubCell"/>
</dbReference>
<evidence type="ECO:0000256" key="1">
    <source>
        <dbReference type="ARBA" id="ARBA00004141"/>
    </source>
</evidence>
<dbReference type="EMBL" id="QGTD01000005">
    <property type="protein sequence ID" value="PWU69339.1"/>
    <property type="molecule type" value="Genomic_DNA"/>
</dbReference>
<feature type="transmembrane region" description="Helical" evidence="6">
    <location>
        <begin position="686"/>
        <end position="707"/>
    </location>
</feature>
<name>A0A317L6G1_9BACI</name>
<keyword evidence="9" id="KW-1185">Reference proteome</keyword>
<keyword evidence="4 6" id="KW-0472">Membrane</keyword>
<evidence type="ECO:0000256" key="5">
    <source>
        <dbReference type="SAM" id="Coils"/>
    </source>
</evidence>
<feature type="domain" description="ABC-2 type transporter transmembrane" evidence="7">
    <location>
        <begin position="26"/>
        <end position="150"/>
    </location>
</feature>
<evidence type="ECO:0000256" key="2">
    <source>
        <dbReference type="ARBA" id="ARBA00022692"/>
    </source>
</evidence>
<dbReference type="NCBIfam" id="TIGR03061">
    <property type="entry name" value="pip_yhgE_Nterm"/>
    <property type="match status" value="1"/>
</dbReference>
<dbReference type="Proteomes" id="UP000245624">
    <property type="component" value="Unassembled WGS sequence"/>
</dbReference>
<gene>
    <name evidence="8" type="ORF">DLJ74_04980</name>
</gene>
<feature type="transmembrane region" description="Helical" evidence="6">
    <location>
        <begin position="635"/>
        <end position="654"/>
    </location>
</feature>